<feature type="transmembrane region" description="Helical" evidence="1">
    <location>
        <begin position="129"/>
        <end position="152"/>
    </location>
</feature>
<feature type="transmembrane region" description="Helical" evidence="1">
    <location>
        <begin position="164"/>
        <end position="185"/>
    </location>
</feature>
<evidence type="ECO:0000313" key="3">
    <source>
        <dbReference type="Proteomes" id="UP000622707"/>
    </source>
</evidence>
<protein>
    <recommendedName>
        <fullName evidence="4">Metal-dependent hydrolase</fullName>
    </recommendedName>
</protein>
<keyword evidence="1" id="KW-0812">Transmembrane</keyword>
<feature type="transmembrane region" description="Helical" evidence="1">
    <location>
        <begin position="21"/>
        <end position="43"/>
    </location>
</feature>
<feature type="transmembrane region" description="Helical" evidence="1">
    <location>
        <begin position="92"/>
        <end position="109"/>
    </location>
</feature>
<comment type="caution">
    <text evidence="2">The sequence shown here is derived from an EMBL/GenBank/DDBJ whole genome shotgun (WGS) entry which is preliminary data.</text>
</comment>
<dbReference type="RefSeq" id="WP_201692943.1">
    <property type="nucleotide sequence ID" value="NZ_JAEQND010000017.1"/>
</dbReference>
<proteinExistence type="predicted"/>
<sequence>MFIGHTAVALAAKKLAPEVSLGLLLAAATWLDLVWPILVLLGVEVVRVDPGNTAFTPLDFVSYPWTHSLLMALAWSVLFALVLSPWVRGRRALAVLAALVFSHWVLDFVSHRPDLPVTPGDAEKLGLGLWNNVAATLAVEGVLMAAGTWLYLRATHARAAAGRHAFWALVVFYVVVWLANLVSPPPPSDRAVAWVALSAWLLPLWAGWADRPVTGSPPRAARTP</sequence>
<organism evidence="2 3">
    <name type="scientific">Ramlibacter alkalitolerans</name>
    <dbReference type="NCBI Taxonomy" id="2039631"/>
    <lineage>
        <taxon>Bacteria</taxon>
        <taxon>Pseudomonadati</taxon>
        <taxon>Pseudomonadota</taxon>
        <taxon>Betaproteobacteria</taxon>
        <taxon>Burkholderiales</taxon>
        <taxon>Comamonadaceae</taxon>
        <taxon>Ramlibacter</taxon>
    </lineage>
</organism>
<reference evidence="2 3" key="1">
    <citation type="journal article" date="2017" name="Int. J. Syst. Evol. Microbiol.">
        <title>Ramlibacter alkalitolerans sp. nov., alkali-tolerant bacterium isolated from soil of ginseng.</title>
        <authorList>
            <person name="Lee D.H."/>
            <person name="Cha C.J."/>
        </authorList>
    </citation>
    <scope>NUCLEOTIDE SEQUENCE [LARGE SCALE GENOMIC DNA]</scope>
    <source>
        <strain evidence="2 3">KACC 19305</strain>
    </source>
</reference>
<dbReference type="EMBL" id="JAEQND010000017">
    <property type="protein sequence ID" value="MBL0428311.1"/>
    <property type="molecule type" value="Genomic_DNA"/>
</dbReference>
<keyword evidence="1" id="KW-0472">Membrane</keyword>
<evidence type="ECO:0000256" key="1">
    <source>
        <dbReference type="SAM" id="Phobius"/>
    </source>
</evidence>
<dbReference type="Proteomes" id="UP000622707">
    <property type="component" value="Unassembled WGS sequence"/>
</dbReference>
<feature type="transmembrane region" description="Helical" evidence="1">
    <location>
        <begin position="191"/>
        <end position="209"/>
    </location>
</feature>
<keyword evidence="1" id="KW-1133">Transmembrane helix</keyword>
<keyword evidence="3" id="KW-1185">Reference proteome</keyword>
<name>A0ABS1JWS8_9BURK</name>
<gene>
    <name evidence="2" type="ORF">JI746_24620</name>
</gene>
<evidence type="ECO:0000313" key="2">
    <source>
        <dbReference type="EMBL" id="MBL0428311.1"/>
    </source>
</evidence>
<accession>A0ABS1JWS8</accession>
<feature type="transmembrane region" description="Helical" evidence="1">
    <location>
        <begin position="63"/>
        <end position="83"/>
    </location>
</feature>
<evidence type="ECO:0008006" key="4">
    <source>
        <dbReference type="Google" id="ProtNLM"/>
    </source>
</evidence>